<evidence type="ECO:0000313" key="2">
    <source>
        <dbReference type="EMBL" id="OAX39474.1"/>
    </source>
</evidence>
<protein>
    <submittedName>
        <fullName evidence="2">Uncharacterized protein</fullName>
    </submittedName>
</protein>
<gene>
    <name evidence="2" type="ORF">K503DRAFT_769465</name>
</gene>
<accession>A0A1B7N3N6</accession>
<dbReference type="InParanoid" id="A0A1B7N3N6"/>
<dbReference type="EMBL" id="KV448248">
    <property type="protein sequence ID" value="OAX39474.1"/>
    <property type="molecule type" value="Genomic_DNA"/>
</dbReference>
<keyword evidence="3" id="KW-1185">Reference proteome</keyword>
<evidence type="ECO:0000313" key="3">
    <source>
        <dbReference type="Proteomes" id="UP000092154"/>
    </source>
</evidence>
<dbReference type="Proteomes" id="UP000092154">
    <property type="component" value="Unassembled WGS sequence"/>
</dbReference>
<name>A0A1B7N3N6_9AGAM</name>
<feature type="non-terminal residue" evidence="2">
    <location>
        <position position="61"/>
    </location>
</feature>
<feature type="compositionally biased region" description="Basic and acidic residues" evidence="1">
    <location>
        <begin position="50"/>
        <end position="61"/>
    </location>
</feature>
<reference evidence="2 3" key="1">
    <citation type="submission" date="2016-06" db="EMBL/GenBank/DDBJ databases">
        <title>Comparative genomics of the ectomycorrhizal sister species Rhizopogon vinicolor and Rhizopogon vesiculosus (Basidiomycota: Boletales) reveals a divergence of the mating type B locus.</title>
        <authorList>
            <consortium name="DOE Joint Genome Institute"/>
            <person name="Mujic A.B."/>
            <person name="Kuo A."/>
            <person name="Tritt A."/>
            <person name="Lipzen A."/>
            <person name="Chen C."/>
            <person name="Johnson J."/>
            <person name="Sharma A."/>
            <person name="Barry K."/>
            <person name="Grigoriev I.V."/>
            <person name="Spatafora J.W."/>
        </authorList>
    </citation>
    <scope>NUCLEOTIDE SEQUENCE [LARGE SCALE GENOMIC DNA]</scope>
    <source>
        <strain evidence="2 3">AM-OR11-026</strain>
    </source>
</reference>
<sequence length="61" mass="6691">MPGIQAERGVSEAINNFTEDDDNISDETGSCIVNSLSVRGHSNGNQDSDEYQKTHGEYRVC</sequence>
<proteinExistence type="predicted"/>
<evidence type="ECO:0000256" key="1">
    <source>
        <dbReference type="SAM" id="MobiDB-lite"/>
    </source>
</evidence>
<dbReference type="AlphaFoldDB" id="A0A1B7N3N6"/>
<organism evidence="2 3">
    <name type="scientific">Rhizopogon vinicolor AM-OR11-026</name>
    <dbReference type="NCBI Taxonomy" id="1314800"/>
    <lineage>
        <taxon>Eukaryota</taxon>
        <taxon>Fungi</taxon>
        <taxon>Dikarya</taxon>
        <taxon>Basidiomycota</taxon>
        <taxon>Agaricomycotina</taxon>
        <taxon>Agaricomycetes</taxon>
        <taxon>Agaricomycetidae</taxon>
        <taxon>Boletales</taxon>
        <taxon>Suillineae</taxon>
        <taxon>Rhizopogonaceae</taxon>
        <taxon>Rhizopogon</taxon>
    </lineage>
</organism>
<feature type="region of interest" description="Disordered" evidence="1">
    <location>
        <begin position="39"/>
        <end position="61"/>
    </location>
</feature>